<keyword evidence="4" id="KW-1185">Reference proteome</keyword>
<dbReference type="Gene3D" id="3.40.50.300">
    <property type="entry name" value="P-loop containing nucleotide triphosphate hydrolases"/>
    <property type="match status" value="1"/>
</dbReference>
<organism evidence="3 4">
    <name type="scientific">Ceratobasidium theobromae</name>
    <dbReference type="NCBI Taxonomy" id="1582974"/>
    <lineage>
        <taxon>Eukaryota</taxon>
        <taxon>Fungi</taxon>
        <taxon>Dikarya</taxon>
        <taxon>Basidiomycota</taxon>
        <taxon>Agaricomycotina</taxon>
        <taxon>Agaricomycetes</taxon>
        <taxon>Cantharellales</taxon>
        <taxon>Ceratobasidiaceae</taxon>
        <taxon>Ceratobasidium</taxon>
    </lineage>
</organism>
<dbReference type="Pfam" id="PF00271">
    <property type="entry name" value="Helicase_C"/>
    <property type="match status" value="1"/>
</dbReference>
<dbReference type="AlphaFoldDB" id="A0A5N5Q7Y5"/>
<dbReference type="InterPro" id="IPR027417">
    <property type="entry name" value="P-loop_NTPase"/>
</dbReference>
<evidence type="ECO:0000256" key="1">
    <source>
        <dbReference type="SAM" id="MobiDB-lite"/>
    </source>
</evidence>
<dbReference type="EMBL" id="SSOP01000733">
    <property type="protein sequence ID" value="KAB5587845.1"/>
    <property type="molecule type" value="Genomic_DNA"/>
</dbReference>
<feature type="region of interest" description="Disordered" evidence="1">
    <location>
        <begin position="304"/>
        <end position="324"/>
    </location>
</feature>
<accession>A0A5N5Q7Y5</accession>
<dbReference type="Proteomes" id="UP000383932">
    <property type="component" value="Unassembled WGS sequence"/>
</dbReference>
<feature type="region of interest" description="Disordered" evidence="1">
    <location>
        <begin position="134"/>
        <end position="155"/>
    </location>
</feature>
<comment type="caution">
    <text evidence="3">The sequence shown here is derived from an EMBL/GenBank/DDBJ whole genome shotgun (WGS) entry which is preliminary data.</text>
</comment>
<sequence>MDMSMRGAIHLYHAHLDDFHKKVLTDGFPSKKFYALVSTESLTKGADFREVSLVINFMAASTLLTWLQRAGRGAWDPRVACHTLLMVQPSHFNDAATTVEEVPGVEEEILIKEEHDEPLMIQVPPELVYNEPGVDTEELDESNPTDDNQGKDRNGMRITYSKSIRGYIRTAGCRNAFLDREYDNPARLGTCTTCDDCISMTTHGIKPPLPESTPNTRQASKAPTAKLMNITEAYILSDKAITAFARHPNITSVLDLKTATTVWPHHEHWGQEIVDILWGEQREQEEEKNQSARLKEVRKAQRAQAKIEREQKKQAKHERMVAGL</sequence>
<proteinExistence type="predicted"/>
<feature type="domain" description="Helicase C-terminal" evidence="2">
    <location>
        <begin position="1"/>
        <end position="125"/>
    </location>
</feature>
<dbReference type="InterPro" id="IPR001650">
    <property type="entry name" value="Helicase_C-like"/>
</dbReference>
<dbReference type="PROSITE" id="PS51194">
    <property type="entry name" value="HELICASE_CTER"/>
    <property type="match status" value="1"/>
</dbReference>
<dbReference type="OrthoDB" id="2499463at2759"/>
<evidence type="ECO:0000259" key="2">
    <source>
        <dbReference type="PROSITE" id="PS51194"/>
    </source>
</evidence>
<evidence type="ECO:0000313" key="4">
    <source>
        <dbReference type="Proteomes" id="UP000383932"/>
    </source>
</evidence>
<reference evidence="3 4" key="1">
    <citation type="journal article" date="2019" name="Fungal Biol. Biotechnol.">
        <title>Draft genome sequence of fastidious pathogen Ceratobasidium theobromae, which causes vascular-streak dieback in Theobroma cacao.</title>
        <authorList>
            <person name="Ali S.S."/>
            <person name="Asman A."/>
            <person name="Shao J."/>
            <person name="Firmansyah A.P."/>
            <person name="Susilo A.W."/>
            <person name="Rosmana A."/>
            <person name="McMahon P."/>
            <person name="Junaid M."/>
            <person name="Guest D."/>
            <person name="Kheng T.Y."/>
            <person name="Meinhardt L.W."/>
            <person name="Bailey B.A."/>
        </authorList>
    </citation>
    <scope>NUCLEOTIDE SEQUENCE [LARGE SCALE GENOMIC DNA]</scope>
    <source>
        <strain evidence="3 4">CT2</strain>
    </source>
</reference>
<evidence type="ECO:0000313" key="3">
    <source>
        <dbReference type="EMBL" id="KAB5587845.1"/>
    </source>
</evidence>
<gene>
    <name evidence="3" type="ORF">CTheo_8712</name>
</gene>
<protein>
    <recommendedName>
        <fullName evidence="2">Helicase C-terminal domain-containing protein</fullName>
    </recommendedName>
</protein>
<name>A0A5N5Q7Y5_9AGAM</name>
<dbReference type="SUPFAM" id="SSF52540">
    <property type="entry name" value="P-loop containing nucleoside triphosphate hydrolases"/>
    <property type="match status" value="1"/>
</dbReference>
<feature type="compositionally biased region" description="Acidic residues" evidence="1">
    <location>
        <begin position="134"/>
        <end position="144"/>
    </location>
</feature>